<keyword evidence="4 13" id="KW-0645">Protease</keyword>
<keyword evidence="9 13" id="KW-0482">Metalloprotease</keyword>
<dbReference type="RefSeq" id="WP_138197315.1">
    <property type="nucleotide sequence ID" value="NZ_VCIW01000022.1"/>
</dbReference>
<comment type="cofactor">
    <cofactor evidence="1">
        <name>Zn(2+)</name>
        <dbReference type="ChEBI" id="CHEBI:29105"/>
    </cofactor>
</comment>
<dbReference type="PIRSF" id="PIRSF007519">
    <property type="entry name" value="Protease_InhA"/>
    <property type="match status" value="1"/>
</dbReference>
<evidence type="ECO:0000256" key="9">
    <source>
        <dbReference type="ARBA" id="ARBA00023049"/>
    </source>
</evidence>
<keyword evidence="5" id="KW-0479">Metal-binding</keyword>
<evidence type="ECO:0000256" key="5">
    <source>
        <dbReference type="ARBA" id="ARBA00022723"/>
    </source>
</evidence>
<dbReference type="Pfam" id="PF20773">
    <property type="entry name" value="InhA-like_MAM"/>
    <property type="match status" value="1"/>
</dbReference>
<evidence type="ECO:0000259" key="11">
    <source>
        <dbReference type="Pfam" id="PF05547"/>
    </source>
</evidence>
<evidence type="ECO:0000256" key="4">
    <source>
        <dbReference type="ARBA" id="ARBA00022670"/>
    </source>
</evidence>
<dbReference type="InterPro" id="IPR008757">
    <property type="entry name" value="Peptidase_M6-like_domain"/>
</dbReference>
<organism evidence="13 14">
    <name type="scientific">Paenibacillus antri</name>
    <dbReference type="NCBI Taxonomy" id="2582848"/>
    <lineage>
        <taxon>Bacteria</taxon>
        <taxon>Bacillati</taxon>
        <taxon>Bacillota</taxon>
        <taxon>Bacilli</taxon>
        <taxon>Bacillales</taxon>
        <taxon>Paenibacillaceae</taxon>
        <taxon>Paenibacillus</taxon>
    </lineage>
</organism>
<protein>
    <submittedName>
        <fullName evidence="13">M6 family metalloprotease domain-containing protein</fullName>
    </submittedName>
</protein>
<dbReference type="Proteomes" id="UP000309676">
    <property type="component" value="Unassembled WGS sequence"/>
</dbReference>
<dbReference type="GO" id="GO:0046872">
    <property type="term" value="F:metal ion binding"/>
    <property type="evidence" value="ECO:0007669"/>
    <property type="project" value="UniProtKB-KW"/>
</dbReference>
<gene>
    <name evidence="13" type="ORF">FE782_26165</name>
</gene>
<evidence type="ECO:0000256" key="8">
    <source>
        <dbReference type="ARBA" id="ARBA00022833"/>
    </source>
</evidence>
<keyword evidence="8" id="KW-0862">Zinc</keyword>
<name>A0A5R9G7C0_9BACL</name>
<evidence type="ECO:0000313" key="14">
    <source>
        <dbReference type="Proteomes" id="UP000309676"/>
    </source>
</evidence>
<dbReference type="SUPFAM" id="SSF55486">
    <property type="entry name" value="Metalloproteases ('zincins'), catalytic domain"/>
    <property type="match status" value="1"/>
</dbReference>
<evidence type="ECO:0000256" key="2">
    <source>
        <dbReference type="ARBA" id="ARBA00004613"/>
    </source>
</evidence>
<dbReference type="OrthoDB" id="275270at2"/>
<dbReference type="PANTHER" id="PTHR13062:SF12">
    <property type="entry name" value="ALPHA-2-MACROGLOBULIN DOMAIN-CONTAINING PROTEIN"/>
    <property type="match status" value="1"/>
</dbReference>
<dbReference type="Pfam" id="PF05547">
    <property type="entry name" value="Peptidase_M6"/>
    <property type="match status" value="1"/>
</dbReference>
<keyword evidence="14" id="KW-1185">Reference proteome</keyword>
<evidence type="ECO:0000256" key="1">
    <source>
        <dbReference type="ARBA" id="ARBA00001947"/>
    </source>
</evidence>
<accession>A0A5R9G7C0</accession>
<dbReference type="AlphaFoldDB" id="A0A5R9G7C0"/>
<keyword evidence="6 10" id="KW-0732">Signal</keyword>
<dbReference type="NCBIfam" id="TIGR03296">
    <property type="entry name" value="M6dom_TIGR03296"/>
    <property type="match status" value="1"/>
</dbReference>
<dbReference type="EMBL" id="VCIW01000022">
    <property type="protein sequence ID" value="TLS49338.1"/>
    <property type="molecule type" value="Genomic_DNA"/>
</dbReference>
<proteinExistence type="predicted"/>
<evidence type="ECO:0000259" key="12">
    <source>
        <dbReference type="Pfam" id="PF20774"/>
    </source>
</evidence>
<evidence type="ECO:0000313" key="13">
    <source>
        <dbReference type="EMBL" id="TLS49338.1"/>
    </source>
</evidence>
<dbReference type="Pfam" id="PF20774">
    <property type="entry name" value="InhA-like_VEG"/>
    <property type="match status" value="1"/>
</dbReference>
<reference evidence="13 14" key="1">
    <citation type="submission" date="2019-05" db="EMBL/GenBank/DDBJ databases">
        <authorList>
            <person name="Narsing Rao M.P."/>
            <person name="Li W.J."/>
        </authorList>
    </citation>
    <scope>NUCLEOTIDE SEQUENCE [LARGE SCALE GENOMIC DNA]</scope>
    <source>
        <strain evidence="13 14">SYSU_K30003</strain>
    </source>
</reference>
<sequence length="797" mass="84408">MKRKKLLSAALALSLGIGSAGAGALPGAFAAGSSASPTLSGSGSAGAGAFDLAIANEDRLVAMLKADGRIAANATPAEAQAAVSSFLRAKAQAAADAAQDGELQSRQTKRDRAMEEKLLANGLTRGSGNKLGQAKKNVVPSAQAEAWNGGRVTDRVLVLLIEYPDFPANAIAPEETDMYYDEYLKSHYEDMVFGADGYAGPNGERLTSMKQYYEAQSGGSYTVEGEVAGWYMASQPSSYYGANYPGPDDNDIRPRALVQEALLAAAADPSIDLASYDQEDRYDLDGDGDLREPDGLVDHLMVVHSSVGEEAGGGALGGDAVWSHRSNLGGVATLPGTTASVPYWGGLMGAYDYTIQPADGAAGVFAHEYGHDLGLPDEYDTIYSGQGEAVGYWSIMSSGSWAGAVPGTEPTGFSAWSKEFLQANLGGNWLSGSAIHIDDIPAGGVVATLDEAVTKGANDDVVRIDLPDKVVTVNTPYSGEYEYYSGRGDELDRSMTTTLDLTGATGAALTFKTWYQIEEQWDFGSVQVRAGGGAWESIPGNLTTTQDDYGQNPGHGITGHSNGWVEGWFDLSAYAGQSIELRFNYWTDVAVSEMGWYIDDIAVTIDGETVLSDGAEASTEPAFALDGFTVDTGTFTAAQYYLLEWRSHNGVDAGLAHILRGDSLMSYDPGLLIWYVDESYTDNWTGIHPGEGFLGLVDADQKVVKWSDGVPAASRFQLHDAAFGLEKGEKMDIDYTSIYGLTITDPNASHNPLFNDGADYANAGLPDAGRLLPQFGLKVGVIGEASDRSAAQVLIYK</sequence>
<feature type="chain" id="PRO_5039650541" evidence="10">
    <location>
        <begin position="23"/>
        <end position="797"/>
    </location>
</feature>
<dbReference type="GO" id="GO:0006508">
    <property type="term" value="P:proteolysis"/>
    <property type="evidence" value="ECO:0007669"/>
    <property type="project" value="UniProtKB-KW"/>
</dbReference>
<evidence type="ECO:0000256" key="3">
    <source>
        <dbReference type="ARBA" id="ARBA00022525"/>
    </source>
</evidence>
<dbReference type="GO" id="GO:0005576">
    <property type="term" value="C:extracellular region"/>
    <property type="evidence" value="ECO:0007669"/>
    <property type="project" value="UniProtKB-SubCell"/>
</dbReference>
<comment type="caution">
    <text evidence="13">The sequence shown here is derived from an EMBL/GenBank/DDBJ whole genome shotgun (WGS) entry which is preliminary data.</text>
</comment>
<feature type="domain" description="Immune inhibitor A-like metallopeptidase VEG" evidence="12">
    <location>
        <begin position="637"/>
        <end position="793"/>
    </location>
</feature>
<dbReference type="InterPro" id="IPR012300">
    <property type="entry name" value="Pept_M6_InhA"/>
</dbReference>
<evidence type="ECO:0000256" key="10">
    <source>
        <dbReference type="SAM" id="SignalP"/>
    </source>
</evidence>
<evidence type="ECO:0000256" key="7">
    <source>
        <dbReference type="ARBA" id="ARBA00022801"/>
    </source>
</evidence>
<feature type="signal peptide" evidence="10">
    <location>
        <begin position="1"/>
        <end position="22"/>
    </location>
</feature>
<keyword evidence="3" id="KW-0964">Secreted</keyword>
<dbReference type="GO" id="GO:0008237">
    <property type="term" value="F:metallopeptidase activity"/>
    <property type="evidence" value="ECO:0007669"/>
    <property type="project" value="UniProtKB-KW"/>
</dbReference>
<evidence type="ECO:0000256" key="6">
    <source>
        <dbReference type="ARBA" id="ARBA00022729"/>
    </source>
</evidence>
<keyword evidence="7" id="KW-0378">Hydrolase</keyword>
<feature type="domain" description="Peptidase M6-like" evidence="11">
    <location>
        <begin position="145"/>
        <end position="430"/>
    </location>
</feature>
<dbReference type="InterPro" id="IPR048665">
    <property type="entry name" value="InhA-like_VEG"/>
</dbReference>
<dbReference type="PANTHER" id="PTHR13062">
    <property type="entry name" value="COLLAGENASE"/>
    <property type="match status" value="1"/>
</dbReference>
<comment type="subcellular location">
    <subcellularLocation>
        <location evidence="2">Secreted</location>
    </subcellularLocation>
</comment>